<dbReference type="EC" id="2.3.3.14" evidence="4"/>
<dbReference type="Gene3D" id="3.20.20.70">
    <property type="entry name" value="Aldolase class I"/>
    <property type="match status" value="1"/>
</dbReference>
<dbReference type="PANTHER" id="PTHR42880">
    <property type="entry name" value="HOMOCITRATE SYNTHASE"/>
    <property type="match status" value="1"/>
</dbReference>
<dbReference type="Pfam" id="PF00682">
    <property type="entry name" value="HMGL-like"/>
    <property type="match status" value="1"/>
</dbReference>
<dbReference type="KEGG" id="tem:JW646_18060"/>
<dbReference type="PROSITE" id="PS50991">
    <property type="entry name" value="PYR_CT"/>
    <property type="match status" value="1"/>
</dbReference>
<feature type="domain" description="Pyruvate carboxyltransferase" evidence="3">
    <location>
        <begin position="12"/>
        <end position="263"/>
    </location>
</feature>
<keyword evidence="1 2" id="KW-0808">Transferase</keyword>
<evidence type="ECO:0000256" key="2">
    <source>
        <dbReference type="RuleBase" id="RU003523"/>
    </source>
</evidence>
<dbReference type="CDD" id="cd07939">
    <property type="entry name" value="DRE_TIM_NifV"/>
    <property type="match status" value="1"/>
</dbReference>
<dbReference type="InterPro" id="IPR000891">
    <property type="entry name" value="PYR_CT"/>
</dbReference>
<evidence type="ECO:0000313" key="4">
    <source>
        <dbReference type="EMBL" id="UEL47502.1"/>
    </source>
</evidence>
<keyword evidence="5" id="KW-1185">Reference proteome</keyword>
<reference evidence="4 5" key="1">
    <citation type="journal article" date="2023" name="Int. J. Syst. Evol. Microbiol.">
        <title>Terrisporobacter hibernicus sp. nov., isolated from bovine faeces in Northern Ireland.</title>
        <authorList>
            <person name="Mitchell M."/>
            <person name="Nguyen S.V."/>
            <person name="Connor M."/>
            <person name="Fairley D.J."/>
            <person name="Donoghue O."/>
            <person name="Marshall H."/>
            <person name="Koolman L."/>
            <person name="McMullan G."/>
            <person name="Schaffer K.E."/>
            <person name="McGrath J.W."/>
            <person name="Fanning S."/>
        </authorList>
    </citation>
    <scope>NUCLEOTIDE SEQUENCE [LARGE SCALE GENOMIC DNA]</scope>
    <source>
        <strain evidence="4 5">MCA3</strain>
    </source>
</reference>
<accession>A0AAX2ZGP5</accession>
<evidence type="ECO:0000256" key="1">
    <source>
        <dbReference type="ARBA" id="ARBA00022679"/>
    </source>
</evidence>
<dbReference type="InterPro" id="IPR002034">
    <property type="entry name" value="AIPM/Hcit_synth_CS"/>
</dbReference>
<gene>
    <name evidence="4" type="primary">nifV</name>
    <name evidence="4" type="ORF">JW646_18060</name>
</gene>
<dbReference type="NCBIfam" id="TIGR02660">
    <property type="entry name" value="nifV_homocitr"/>
    <property type="match status" value="1"/>
</dbReference>
<dbReference type="InterPro" id="IPR054691">
    <property type="entry name" value="LeuA/HCS_post-cat"/>
</dbReference>
<dbReference type="Gene3D" id="1.10.238.260">
    <property type="match status" value="1"/>
</dbReference>
<proteinExistence type="inferred from homology"/>
<dbReference type="PANTHER" id="PTHR42880:SF1">
    <property type="entry name" value="ISOPROPYLMALATE_HOMOCITRATE_CITRAMALATE SYNTHASE FAMILY PROTEIN"/>
    <property type="match status" value="1"/>
</dbReference>
<name>A0AAX2ZGP5_9FIRM</name>
<dbReference type="PROSITE" id="PS00816">
    <property type="entry name" value="AIPM_HOMOCIT_SYNTH_2"/>
    <property type="match status" value="1"/>
</dbReference>
<dbReference type="AlphaFoldDB" id="A0AAX2ZGP5"/>
<dbReference type="RefSeq" id="WP_228415889.1">
    <property type="nucleotide sequence ID" value="NZ_CP081135.1"/>
</dbReference>
<dbReference type="Pfam" id="PF22617">
    <property type="entry name" value="HCS_D2"/>
    <property type="match status" value="1"/>
</dbReference>
<dbReference type="EMBL" id="CP081135">
    <property type="protein sequence ID" value="UEL47502.1"/>
    <property type="molecule type" value="Genomic_DNA"/>
</dbReference>
<sequence length="385" mass="42678">MCVLDKIKEKEIKIVDTTLRDGEQTAGVAFANHEKVTIAQSLSDMGIDQLEVGIPTMGGDEKATIKAICKRNLNSSIMAWNRAVITDIEQSIDCGVDAVAISLSVSDIHIEHKLKKSRQWVLDNMYNAVTYAKKNGLYISVNGEDASRADTDFLIEFINLAKEAGADRFRYCDTVGVMEPFTIRETIEKIHKATNFDIEMHTHNDFGMATANAIAGIVGGANHIGVTVNGLGERAGNAALEEVIMALKIVYGYETDIDTTKFREISKYVSQASGRQLPDWKAIVGINMFRHESGIHADGAMKNPKNYEAFDPSEVGLERQIVIGKHSGKAAIVNKFEEYAINLSQEEAEAMLELVRQTSVRMKRNLFDKELVAIYKDLKNNRSVI</sequence>
<evidence type="ECO:0000259" key="3">
    <source>
        <dbReference type="PROSITE" id="PS50991"/>
    </source>
</evidence>
<dbReference type="GO" id="GO:0019752">
    <property type="term" value="P:carboxylic acid metabolic process"/>
    <property type="evidence" value="ECO:0007669"/>
    <property type="project" value="InterPro"/>
</dbReference>
<dbReference type="InterPro" id="IPR013477">
    <property type="entry name" value="NifV/FrbC"/>
</dbReference>
<comment type="similarity">
    <text evidence="2">Belongs to the alpha-IPM synthase/homocitrate synthase family.</text>
</comment>
<dbReference type="Proteomes" id="UP001198983">
    <property type="component" value="Chromosome"/>
</dbReference>
<dbReference type="PROSITE" id="PS00815">
    <property type="entry name" value="AIPM_HOMOCIT_SYNTH_1"/>
    <property type="match status" value="1"/>
</dbReference>
<organism evidence="4 5">
    <name type="scientific">Terrisporobacter hibernicus</name>
    <dbReference type="NCBI Taxonomy" id="2813371"/>
    <lineage>
        <taxon>Bacteria</taxon>
        <taxon>Bacillati</taxon>
        <taxon>Bacillota</taxon>
        <taxon>Clostridia</taxon>
        <taxon>Peptostreptococcales</taxon>
        <taxon>Peptostreptococcaceae</taxon>
        <taxon>Terrisporobacter</taxon>
    </lineage>
</organism>
<keyword evidence="4" id="KW-0012">Acyltransferase</keyword>
<dbReference type="GO" id="GO:0004410">
    <property type="term" value="F:homocitrate synthase activity"/>
    <property type="evidence" value="ECO:0007669"/>
    <property type="project" value="UniProtKB-EC"/>
</dbReference>
<dbReference type="SUPFAM" id="SSF51569">
    <property type="entry name" value="Aldolase"/>
    <property type="match status" value="1"/>
</dbReference>
<protein>
    <submittedName>
        <fullName evidence="4">Homocitrate synthase</fullName>
        <ecNumber evidence="4">2.3.3.14</ecNumber>
    </submittedName>
</protein>
<evidence type="ECO:0000313" key="5">
    <source>
        <dbReference type="Proteomes" id="UP001198983"/>
    </source>
</evidence>
<dbReference type="InterPro" id="IPR013785">
    <property type="entry name" value="Aldolase_TIM"/>
</dbReference>